<name>A0A822ZQP3_NELNU</name>
<protein>
    <submittedName>
        <fullName evidence="1">Uncharacterized protein</fullName>
    </submittedName>
</protein>
<accession>A0A822ZQP3</accession>
<dbReference type="AlphaFoldDB" id="A0A822ZQP3"/>
<sequence>MWRSRSSVMLLRLGFVKLERKNKAAMLGWNLRAEERSEWQTRSPPVTSEFAVVGCSVSTRGRRTAVRRRKMEMQRKGDEREKWREWKNKEEYREDRRCCVPRAALAVVPPPPLFEAEMLKDEVWIMGDEKSHKKR</sequence>
<evidence type="ECO:0000313" key="1">
    <source>
        <dbReference type="EMBL" id="DAD44128.1"/>
    </source>
</evidence>
<evidence type="ECO:0000313" key="2">
    <source>
        <dbReference type="Proteomes" id="UP000607653"/>
    </source>
</evidence>
<proteinExistence type="predicted"/>
<reference evidence="1 2" key="1">
    <citation type="journal article" date="2020" name="Mol. Biol. Evol.">
        <title>Distinct Expression and Methylation Patterns for Genes with Different Fates following a Single Whole-Genome Duplication in Flowering Plants.</title>
        <authorList>
            <person name="Shi T."/>
            <person name="Rahmani R.S."/>
            <person name="Gugger P.F."/>
            <person name="Wang M."/>
            <person name="Li H."/>
            <person name="Zhang Y."/>
            <person name="Li Z."/>
            <person name="Wang Q."/>
            <person name="Van de Peer Y."/>
            <person name="Marchal K."/>
            <person name="Chen J."/>
        </authorList>
    </citation>
    <scope>NUCLEOTIDE SEQUENCE [LARGE SCALE GENOMIC DNA]</scope>
    <source>
        <tissue evidence="1">Leaf</tissue>
    </source>
</reference>
<comment type="caution">
    <text evidence="1">The sequence shown here is derived from an EMBL/GenBank/DDBJ whole genome shotgun (WGS) entry which is preliminary data.</text>
</comment>
<dbReference type="EMBL" id="DUZY01000006">
    <property type="protein sequence ID" value="DAD44128.1"/>
    <property type="molecule type" value="Genomic_DNA"/>
</dbReference>
<organism evidence="1 2">
    <name type="scientific">Nelumbo nucifera</name>
    <name type="common">Sacred lotus</name>
    <dbReference type="NCBI Taxonomy" id="4432"/>
    <lineage>
        <taxon>Eukaryota</taxon>
        <taxon>Viridiplantae</taxon>
        <taxon>Streptophyta</taxon>
        <taxon>Embryophyta</taxon>
        <taxon>Tracheophyta</taxon>
        <taxon>Spermatophyta</taxon>
        <taxon>Magnoliopsida</taxon>
        <taxon>Proteales</taxon>
        <taxon>Nelumbonaceae</taxon>
        <taxon>Nelumbo</taxon>
    </lineage>
</organism>
<dbReference type="Proteomes" id="UP000607653">
    <property type="component" value="Unassembled WGS sequence"/>
</dbReference>
<keyword evidence="2" id="KW-1185">Reference proteome</keyword>
<gene>
    <name evidence="1" type="ORF">HUJ06_002358</name>
</gene>